<dbReference type="OrthoDB" id="9790975at2"/>
<gene>
    <name evidence="3" type="ORF">C8P63_12519</name>
</gene>
<feature type="domain" description="NADPH-dependent FMN reductase-like" evidence="2">
    <location>
        <begin position="1"/>
        <end position="141"/>
    </location>
</feature>
<evidence type="ECO:0000313" key="4">
    <source>
        <dbReference type="Proteomes" id="UP000244240"/>
    </source>
</evidence>
<evidence type="ECO:0000313" key="3">
    <source>
        <dbReference type="EMBL" id="PTX53901.1"/>
    </source>
</evidence>
<dbReference type="PANTHER" id="PTHR30543:SF21">
    <property type="entry name" value="NAD(P)H-DEPENDENT FMN REDUCTASE LOT6"/>
    <property type="match status" value="1"/>
</dbReference>
<dbReference type="Proteomes" id="UP000244240">
    <property type="component" value="Unassembled WGS sequence"/>
</dbReference>
<protein>
    <submittedName>
        <fullName evidence="3">FMN reductase</fullName>
    </submittedName>
</protein>
<evidence type="ECO:0000256" key="1">
    <source>
        <dbReference type="ARBA" id="ARBA00009428"/>
    </source>
</evidence>
<dbReference type="InterPro" id="IPR005025">
    <property type="entry name" value="FMN_Rdtase-like_dom"/>
</dbReference>
<name>A0A2T6BCW2_9BACL</name>
<proteinExistence type="inferred from homology"/>
<dbReference type="EMBL" id="QBKR01000025">
    <property type="protein sequence ID" value="PTX53901.1"/>
    <property type="molecule type" value="Genomic_DNA"/>
</dbReference>
<comment type="similarity">
    <text evidence="1">Belongs to the azoreductase type 2 family.</text>
</comment>
<evidence type="ECO:0000259" key="2">
    <source>
        <dbReference type="Pfam" id="PF03358"/>
    </source>
</evidence>
<sequence>MKLVAVSGSMNPHSTTRKAVSIVAGAARKEGAEVEIIDLGEWNLPMFDCRPDDSTYPDRVQRFKERMLEADGVILGSPQYHGTLSGCLKNALDFIGARELEGKFVALLGTAGGALGATDTLNTLNIICRTLHAWPLPSMPSVPRSFEAFLPDGRLKDEKLQARLEKLGRDLVRIIQRNRVGTLTH</sequence>
<organism evidence="3 4">
    <name type="scientific">Melghirimyces profundicolus</name>
    <dbReference type="NCBI Taxonomy" id="1242148"/>
    <lineage>
        <taxon>Bacteria</taxon>
        <taxon>Bacillati</taxon>
        <taxon>Bacillota</taxon>
        <taxon>Bacilli</taxon>
        <taxon>Bacillales</taxon>
        <taxon>Thermoactinomycetaceae</taxon>
        <taxon>Melghirimyces</taxon>
    </lineage>
</organism>
<comment type="caution">
    <text evidence="3">The sequence shown here is derived from an EMBL/GenBank/DDBJ whole genome shotgun (WGS) entry which is preliminary data.</text>
</comment>
<reference evidence="3 4" key="1">
    <citation type="submission" date="2018-04" db="EMBL/GenBank/DDBJ databases">
        <title>Genomic Encyclopedia of Archaeal and Bacterial Type Strains, Phase II (KMG-II): from individual species to whole genera.</title>
        <authorList>
            <person name="Goeker M."/>
        </authorList>
    </citation>
    <scope>NUCLEOTIDE SEQUENCE [LARGE SCALE GENOMIC DNA]</scope>
    <source>
        <strain evidence="3 4">DSM 45787</strain>
    </source>
</reference>
<accession>A0A2T6BCW2</accession>
<keyword evidence="4" id="KW-1185">Reference proteome</keyword>
<dbReference type="GO" id="GO:0005829">
    <property type="term" value="C:cytosol"/>
    <property type="evidence" value="ECO:0007669"/>
    <property type="project" value="TreeGrafter"/>
</dbReference>
<dbReference type="InterPro" id="IPR050712">
    <property type="entry name" value="NAD(P)H-dep_reductase"/>
</dbReference>
<dbReference type="Pfam" id="PF03358">
    <property type="entry name" value="FMN_red"/>
    <property type="match status" value="1"/>
</dbReference>
<dbReference type="PANTHER" id="PTHR30543">
    <property type="entry name" value="CHROMATE REDUCTASE"/>
    <property type="match status" value="1"/>
</dbReference>
<dbReference type="Gene3D" id="3.40.50.360">
    <property type="match status" value="1"/>
</dbReference>
<dbReference type="GO" id="GO:0016491">
    <property type="term" value="F:oxidoreductase activity"/>
    <property type="evidence" value="ECO:0007669"/>
    <property type="project" value="InterPro"/>
</dbReference>
<dbReference type="InterPro" id="IPR029039">
    <property type="entry name" value="Flavoprotein-like_sf"/>
</dbReference>
<dbReference type="GO" id="GO:0010181">
    <property type="term" value="F:FMN binding"/>
    <property type="evidence" value="ECO:0007669"/>
    <property type="project" value="TreeGrafter"/>
</dbReference>
<dbReference type="AlphaFoldDB" id="A0A2T6BCW2"/>
<dbReference type="SUPFAM" id="SSF52218">
    <property type="entry name" value="Flavoproteins"/>
    <property type="match status" value="1"/>
</dbReference>
<dbReference type="RefSeq" id="WP_108025514.1">
    <property type="nucleotide sequence ID" value="NZ_QBKR01000025.1"/>
</dbReference>